<feature type="region of interest" description="Disordered" evidence="1">
    <location>
        <begin position="1"/>
        <end position="21"/>
    </location>
</feature>
<name>A0A2I8VKH7_9EURY</name>
<dbReference type="AlphaFoldDB" id="A0A2I8VKH7"/>
<feature type="compositionally biased region" description="Basic and acidic residues" evidence="1">
    <location>
        <begin position="12"/>
        <end position="21"/>
    </location>
</feature>
<dbReference type="KEGG" id="srub:C2R22_12920"/>
<proteinExistence type="predicted"/>
<dbReference type="Proteomes" id="UP000236584">
    <property type="component" value="Chromosome"/>
</dbReference>
<feature type="compositionally biased region" description="Basic and acidic residues" evidence="1">
    <location>
        <begin position="45"/>
        <end position="54"/>
    </location>
</feature>
<accession>A0A2I8VKH7</accession>
<organism evidence="2 3">
    <name type="scientific">Salinigranum rubrum</name>
    <dbReference type="NCBI Taxonomy" id="755307"/>
    <lineage>
        <taxon>Archaea</taxon>
        <taxon>Methanobacteriati</taxon>
        <taxon>Methanobacteriota</taxon>
        <taxon>Stenosarchaea group</taxon>
        <taxon>Halobacteria</taxon>
        <taxon>Halobacteriales</taxon>
        <taxon>Haloferacaceae</taxon>
        <taxon>Salinigranum</taxon>
    </lineage>
</organism>
<evidence type="ECO:0000313" key="3">
    <source>
        <dbReference type="Proteomes" id="UP000236584"/>
    </source>
</evidence>
<evidence type="ECO:0000313" key="2">
    <source>
        <dbReference type="EMBL" id="AUV82432.1"/>
    </source>
</evidence>
<keyword evidence="3" id="KW-1185">Reference proteome</keyword>
<evidence type="ECO:0000256" key="1">
    <source>
        <dbReference type="SAM" id="MobiDB-lite"/>
    </source>
</evidence>
<feature type="region of interest" description="Disordered" evidence="1">
    <location>
        <begin position="45"/>
        <end position="69"/>
    </location>
</feature>
<reference evidence="2 3" key="1">
    <citation type="submission" date="2018-01" db="EMBL/GenBank/DDBJ databases">
        <title>Complete genome sequence of Salinigranum rubrum GX10T, an extremely halophilic archaeon isolated from a marine solar saltern.</title>
        <authorList>
            <person name="Han S."/>
        </authorList>
    </citation>
    <scope>NUCLEOTIDE SEQUENCE [LARGE SCALE GENOMIC DNA]</scope>
    <source>
        <strain evidence="2 3">GX10</strain>
    </source>
</reference>
<feature type="compositionally biased region" description="Polar residues" evidence="1">
    <location>
        <begin position="1"/>
        <end position="11"/>
    </location>
</feature>
<protein>
    <submittedName>
        <fullName evidence="2">Uncharacterized protein</fullName>
    </submittedName>
</protein>
<gene>
    <name evidence="2" type="ORF">C2R22_12920</name>
</gene>
<sequence length="69" mass="7343">MVPTGPSGSSRTLERDLGTRTDHVLVGLSTTSAVGRTGCDRCERTAEEAHREVDGVTDAPADRSPNARY</sequence>
<dbReference type="EMBL" id="CP026309">
    <property type="protein sequence ID" value="AUV82432.1"/>
    <property type="molecule type" value="Genomic_DNA"/>
</dbReference>